<keyword evidence="4" id="KW-0255">Endonuclease</keyword>
<evidence type="ECO:0000256" key="5">
    <source>
        <dbReference type="ARBA" id="ARBA00022801"/>
    </source>
</evidence>
<dbReference type="Pfam" id="PF17917">
    <property type="entry name" value="RT_RNaseH"/>
    <property type="match status" value="1"/>
</dbReference>
<dbReference type="GO" id="GO:0016787">
    <property type="term" value="F:hydrolase activity"/>
    <property type="evidence" value="ECO:0007669"/>
    <property type="project" value="UniProtKB-KW"/>
</dbReference>
<dbReference type="STRING" id="4097.A0A1S4BGZ9"/>
<keyword evidence="1" id="KW-0808">Transferase</keyword>
<dbReference type="SUPFAM" id="SSF56672">
    <property type="entry name" value="DNA/RNA polymerases"/>
    <property type="match status" value="1"/>
</dbReference>
<dbReference type="KEGG" id="nta:107808150"/>
<feature type="non-terminal residue" evidence="8">
    <location>
        <position position="143"/>
    </location>
</feature>
<keyword evidence="6" id="KW-0695">RNA-directed DNA polymerase</keyword>
<reference evidence="8" key="1">
    <citation type="submission" date="2025-08" db="UniProtKB">
        <authorList>
            <consortium name="RefSeq"/>
        </authorList>
    </citation>
    <scope>IDENTIFICATION</scope>
</reference>
<dbReference type="OrthoDB" id="111931at2759"/>
<dbReference type="RefSeq" id="XP_016488131.1">
    <property type="nucleotide sequence ID" value="XM_016632645.1"/>
</dbReference>
<dbReference type="Gene3D" id="3.10.10.10">
    <property type="entry name" value="HIV Type 1 Reverse Transcriptase, subunit A, domain 1"/>
    <property type="match status" value="1"/>
</dbReference>
<evidence type="ECO:0000313" key="8">
    <source>
        <dbReference type="RefSeq" id="XP_016488131.1"/>
    </source>
</evidence>
<gene>
    <name evidence="8" type="primary">LOC107808150</name>
</gene>
<protein>
    <recommendedName>
        <fullName evidence="7">Reverse transcriptase RNase H-like domain-containing protein</fullName>
    </recommendedName>
</protein>
<keyword evidence="2" id="KW-0548">Nucleotidyltransferase</keyword>
<evidence type="ECO:0000256" key="3">
    <source>
        <dbReference type="ARBA" id="ARBA00022722"/>
    </source>
</evidence>
<dbReference type="InterPro" id="IPR043502">
    <property type="entry name" value="DNA/RNA_pol_sf"/>
</dbReference>
<dbReference type="PaxDb" id="4097-A0A1S4BGZ9"/>
<evidence type="ECO:0000256" key="6">
    <source>
        <dbReference type="ARBA" id="ARBA00022918"/>
    </source>
</evidence>
<evidence type="ECO:0000256" key="1">
    <source>
        <dbReference type="ARBA" id="ARBA00022679"/>
    </source>
</evidence>
<name>A0A1S4BGZ9_TOBAC</name>
<dbReference type="PANTHER" id="PTHR15503:SF45">
    <property type="entry name" value="RNA-DIRECTED DNA POLYMERASE HOMOLOG"/>
    <property type="match status" value="1"/>
</dbReference>
<keyword evidence="3" id="KW-0540">Nuclease</keyword>
<organism evidence="8">
    <name type="scientific">Nicotiana tabacum</name>
    <name type="common">Common tobacco</name>
    <dbReference type="NCBI Taxonomy" id="4097"/>
    <lineage>
        <taxon>Eukaryota</taxon>
        <taxon>Viridiplantae</taxon>
        <taxon>Streptophyta</taxon>
        <taxon>Embryophyta</taxon>
        <taxon>Tracheophyta</taxon>
        <taxon>Spermatophyta</taxon>
        <taxon>Magnoliopsida</taxon>
        <taxon>eudicotyledons</taxon>
        <taxon>Gunneridae</taxon>
        <taxon>Pentapetalae</taxon>
        <taxon>asterids</taxon>
        <taxon>lamiids</taxon>
        <taxon>Solanales</taxon>
        <taxon>Solanaceae</taxon>
        <taxon>Nicotianoideae</taxon>
        <taxon>Nicotianeae</taxon>
        <taxon>Nicotiana</taxon>
    </lineage>
</organism>
<dbReference type="GO" id="GO:0004519">
    <property type="term" value="F:endonuclease activity"/>
    <property type="evidence" value="ECO:0007669"/>
    <property type="project" value="UniProtKB-KW"/>
</dbReference>
<dbReference type="GO" id="GO:0003964">
    <property type="term" value="F:RNA-directed DNA polymerase activity"/>
    <property type="evidence" value="ECO:0007669"/>
    <property type="project" value="UniProtKB-KW"/>
</dbReference>
<proteinExistence type="predicted"/>
<dbReference type="InterPro" id="IPR041373">
    <property type="entry name" value="RT_RNaseH"/>
</dbReference>
<evidence type="ECO:0000256" key="2">
    <source>
        <dbReference type="ARBA" id="ARBA00022695"/>
    </source>
</evidence>
<sequence>MARDGILQHSLVQTSRSRGFGNVYLNRVKDATPHLTPDATPPTQLAKELKELKERLKELLAKGFVRPSVSPWSAPVLLVKKKDGSKRICIDYRKLHKDGRVIAYAPRQLKPHEKNYPVHDLALTSTVQAPKILRHYLYGMYCE</sequence>
<feature type="domain" description="Reverse transcriptase RNase H-like" evidence="7">
    <location>
        <begin position="97"/>
        <end position="140"/>
    </location>
</feature>
<dbReference type="AlphaFoldDB" id="A0A1S4BGZ9"/>
<dbReference type="SMR" id="A0A1S4BGZ9"/>
<dbReference type="InterPro" id="IPR032567">
    <property type="entry name" value="RTL1-rel"/>
</dbReference>
<dbReference type="PANTHER" id="PTHR15503">
    <property type="entry name" value="LDOC1 RELATED"/>
    <property type="match status" value="1"/>
</dbReference>
<evidence type="ECO:0000259" key="7">
    <source>
        <dbReference type="Pfam" id="PF17917"/>
    </source>
</evidence>
<accession>A0A1S4BGZ9</accession>
<keyword evidence="5" id="KW-0378">Hydrolase</keyword>
<evidence type="ECO:0000256" key="4">
    <source>
        <dbReference type="ARBA" id="ARBA00022759"/>
    </source>
</evidence>